<dbReference type="Pfam" id="PF07589">
    <property type="entry name" value="PEP-CTERM"/>
    <property type="match status" value="1"/>
</dbReference>
<evidence type="ECO:0000256" key="1">
    <source>
        <dbReference type="SAM" id="SignalP"/>
    </source>
</evidence>
<feature type="domain" description="Ice-binding protein C-terminal" evidence="2">
    <location>
        <begin position="193"/>
        <end position="218"/>
    </location>
</feature>
<evidence type="ECO:0000259" key="2">
    <source>
        <dbReference type="Pfam" id="PF07589"/>
    </source>
</evidence>
<dbReference type="EMBL" id="JBIGHW010000003">
    <property type="protein sequence ID" value="MFG6440548.1"/>
    <property type="molecule type" value="Genomic_DNA"/>
</dbReference>
<dbReference type="InterPro" id="IPR013424">
    <property type="entry name" value="Ice-binding_C"/>
</dbReference>
<feature type="signal peptide" evidence="1">
    <location>
        <begin position="1"/>
        <end position="21"/>
    </location>
</feature>
<dbReference type="Proteomes" id="UP001606301">
    <property type="component" value="Unassembled WGS sequence"/>
</dbReference>
<accession>A0ABW7FFY9</accession>
<comment type="caution">
    <text evidence="3">The sequence shown here is derived from an EMBL/GenBank/DDBJ whole genome shotgun (WGS) entry which is preliminary data.</text>
</comment>
<keyword evidence="1" id="KW-0732">Signal</keyword>
<organism evidence="3 4">
    <name type="scientific">Pelomonas margarita</name>
    <dbReference type="NCBI Taxonomy" id="3299031"/>
    <lineage>
        <taxon>Bacteria</taxon>
        <taxon>Pseudomonadati</taxon>
        <taxon>Pseudomonadota</taxon>
        <taxon>Betaproteobacteria</taxon>
        <taxon>Burkholderiales</taxon>
        <taxon>Sphaerotilaceae</taxon>
        <taxon>Roseateles</taxon>
    </lineage>
</organism>
<name>A0ABW7FFY9_9BURK</name>
<feature type="chain" id="PRO_5046716503" evidence="1">
    <location>
        <begin position="22"/>
        <end position="220"/>
    </location>
</feature>
<protein>
    <submittedName>
        <fullName evidence="3">PEP-CTERM sorting domain-containing protein</fullName>
    </submittedName>
</protein>
<proteinExistence type="predicted"/>
<reference evidence="3 4" key="1">
    <citation type="submission" date="2024-08" db="EMBL/GenBank/DDBJ databases">
        <authorList>
            <person name="Lu H."/>
        </authorList>
    </citation>
    <scope>NUCLEOTIDE SEQUENCE [LARGE SCALE GENOMIC DNA]</scope>
    <source>
        <strain evidence="3 4">LKC17W</strain>
    </source>
</reference>
<sequence>MKLPLSTSTALALLSAGAAHAADASFSTEQAFVAAAGATVIESFETLAGRDRTLAPIVTSTFTLSTAAAPMGIQTSANAPSDGFGAAAVDGSQYVSIYLQNLAPGSISFTLAAPSTSFGLYLSDLGETSGQIRVQTNNGVFASGLVVATFPPTVSNGQQRFVGVTQNQAFTQVTLTVTGVDEAYGLDKVYVSAVPEPAAAWLMLAGLGVAGIAARSRRAR</sequence>
<evidence type="ECO:0000313" key="3">
    <source>
        <dbReference type="EMBL" id="MFG6440548.1"/>
    </source>
</evidence>
<dbReference type="NCBIfam" id="TIGR02595">
    <property type="entry name" value="PEP_CTERM"/>
    <property type="match status" value="1"/>
</dbReference>
<keyword evidence="4" id="KW-1185">Reference proteome</keyword>
<gene>
    <name evidence="3" type="ORF">ACG0Z3_07620</name>
</gene>
<evidence type="ECO:0000313" key="4">
    <source>
        <dbReference type="Proteomes" id="UP001606301"/>
    </source>
</evidence>
<dbReference type="RefSeq" id="WP_394396682.1">
    <property type="nucleotide sequence ID" value="NZ_JBIGHW010000003.1"/>
</dbReference>